<sequence>MFLMLIPQLAFKLPLCNQINLLCAAVKAIAINYMTTTKLILPNTLCLGGISMFFAANFQESN</sequence>
<proteinExistence type="predicted"/>
<gene>
    <name evidence="1" type="ORF">CLUMA_CG009564</name>
</gene>
<evidence type="ECO:0000313" key="1">
    <source>
        <dbReference type="EMBL" id="CRK96134.1"/>
    </source>
</evidence>
<name>A0A1J1IAZ1_9DIPT</name>
<protein>
    <submittedName>
        <fullName evidence="1">CLUMA_CG009564, isoform A</fullName>
    </submittedName>
</protein>
<organism evidence="1 2">
    <name type="scientific">Clunio marinus</name>
    <dbReference type="NCBI Taxonomy" id="568069"/>
    <lineage>
        <taxon>Eukaryota</taxon>
        <taxon>Metazoa</taxon>
        <taxon>Ecdysozoa</taxon>
        <taxon>Arthropoda</taxon>
        <taxon>Hexapoda</taxon>
        <taxon>Insecta</taxon>
        <taxon>Pterygota</taxon>
        <taxon>Neoptera</taxon>
        <taxon>Endopterygota</taxon>
        <taxon>Diptera</taxon>
        <taxon>Nematocera</taxon>
        <taxon>Chironomoidea</taxon>
        <taxon>Chironomidae</taxon>
        <taxon>Clunio</taxon>
    </lineage>
</organism>
<accession>A0A1J1IAZ1</accession>
<dbReference type="EMBL" id="CVRI01000043">
    <property type="protein sequence ID" value="CRK96134.1"/>
    <property type="molecule type" value="Genomic_DNA"/>
</dbReference>
<dbReference type="Proteomes" id="UP000183832">
    <property type="component" value="Unassembled WGS sequence"/>
</dbReference>
<evidence type="ECO:0000313" key="2">
    <source>
        <dbReference type="Proteomes" id="UP000183832"/>
    </source>
</evidence>
<reference evidence="1 2" key="1">
    <citation type="submission" date="2015-04" db="EMBL/GenBank/DDBJ databases">
        <authorList>
            <person name="Syromyatnikov M.Y."/>
            <person name="Popov V.N."/>
        </authorList>
    </citation>
    <scope>NUCLEOTIDE SEQUENCE [LARGE SCALE GENOMIC DNA]</scope>
</reference>
<keyword evidence="2" id="KW-1185">Reference proteome</keyword>
<dbReference type="AlphaFoldDB" id="A0A1J1IAZ1"/>